<reference evidence="1" key="1">
    <citation type="journal article" date="2019" name="MBio">
        <title>Virus Genomes from Deep Sea Sediments Expand the Ocean Megavirome and Support Independent Origins of Viral Gigantism.</title>
        <authorList>
            <person name="Backstrom D."/>
            <person name="Yutin N."/>
            <person name="Jorgensen S.L."/>
            <person name="Dharamshi J."/>
            <person name="Homa F."/>
            <person name="Zaremba-Niedwiedzka K."/>
            <person name="Spang A."/>
            <person name="Wolf Y.I."/>
            <person name="Koonin E.V."/>
            <person name="Ettema T.J."/>
        </authorList>
    </citation>
    <scope>NUCLEOTIDE SEQUENCE</scope>
</reference>
<protein>
    <submittedName>
        <fullName evidence="1">Uncharacterized protein</fullName>
    </submittedName>
</protein>
<accession>A0A481YTB5</accession>
<organism evidence="1">
    <name type="scientific">Marseillevirus LCMAC101</name>
    <dbReference type="NCBI Taxonomy" id="2506602"/>
    <lineage>
        <taxon>Viruses</taxon>
        <taxon>Varidnaviria</taxon>
        <taxon>Bamfordvirae</taxon>
        <taxon>Nucleocytoviricota</taxon>
        <taxon>Megaviricetes</taxon>
        <taxon>Pimascovirales</taxon>
        <taxon>Pimascovirales incertae sedis</taxon>
        <taxon>Marseilleviridae</taxon>
    </lineage>
</organism>
<dbReference type="EMBL" id="MK500327">
    <property type="protein sequence ID" value="QBK85744.1"/>
    <property type="molecule type" value="Genomic_DNA"/>
</dbReference>
<name>A0A481YTB5_9VIRU</name>
<evidence type="ECO:0000313" key="1">
    <source>
        <dbReference type="EMBL" id="QBK85744.1"/>
    </source>
</evidence>
<sequence>MSSGPDKIKYSDDCGGVHYVRHENHCENGCYVIVECSRFWSDGPQPCIICEGAKRNVPLKLICELLDEHYLNTEVSDPAVLALLVPKYIERWENLHFTQTI</sequence>
<proteinExistence type="predicted"/>
<gene>
    <name evidence="1" type="ORF">LCMAC101_03390</name>
</gene>